<evidence type="ECO:0008006" key="3">
    <source>
        <dbReference type="Google" id="ProtNLM"/>
    </source>
</evidence>
<dbReference type="Gene3D" id="3.30.110.40">
    <property type="entry name" value="TusA-like domain"/>
    <property type="match status" value="1"/>
</dbReference>
<sequence>MKRFDLRHLKNDFCPRLKAILDNELEKGEVGIFLFEVLDFDNVQKSADLVKQSGNTLLNSLRFNEVDWTIMVRKETTKVAE</sequence>
<dbReference type="EMBL" id="NXLS01000011">
    <property type="protein sequence ID" value="RDU61814.1"/>
    <property type="molecule type" value="Genomic_DNA"/>
</dbReference>
<comment type="caution">
    <text evidence="1">The sequence shown here is derived from an EMBL/GenBank/DDBJ whole genome shotgun (WGS) entry which is preliminary data.</text>
</comment>
<accession>A0A3D8IAN0</accession>
<evidence type="ECO:0000313" key="1">
    <source>
        <dbReference type="EMBL" id="RDU61814.1"/>
    </source>
</evidence>
<reference evidence="1 2" key="1">
    <citation type="submission" date="2018-04" db="EMBL/GenBank/DDBJ databases">
        <title>Novel Campyloabacter and Helicobacter Species and Strains.</title>
        <authorList>
            <person name="Mannion A.J."/>
            <person name="Shen Z."/>
            <person name="Fox J.G."/>
        </authorList>
    </citation>
    <scope>NUCLEOTIDE SEQUENCE [LARGE SCALE GENOMIC DNA]</scope>
    <source>
        <strain evidence="1 2">MIT 99-5101</strain>
    </source>
</reference>
<dbReference type="InterPro" id="IPR032424">
    <property type="entry name" value="NADH-UOR_E"/>
</dbReference>
<keyword evidence="2" id="KW-1185">Reference proteome</keyword>
<dbReference type="OrthoDB" id="5358834at2"/>
<dbReference type="RefSeq" id="WP_115552228.1">
    <property type="nucleotide sequence ID" value="NZ_CAONBV010000025.1"/>
</dbReference>
<name>A0A3D8IAN0_9HELI</name>
<protein>
    <recommendedName>
        <fullName evidence="3">NADH oxidoreductase</fullName>
    </recommendedName>
</protein>
<dbReference type="GeneID" id="82536381"/>
<organism evidence="1 2">
    <name type="scientific">Helicobacter ganmani</name>
    <dbReference type="NCBI Taxonomy" id="60246"/>
    <lineage>
        <taxon>Bacteria</taxon>
        <taxon>Pseudomonadati</taxon>
        <taxon>Campylobacterota</taxon>
        <taxon>Epsilonproteobacteria</taxon>
        <taxon>Campylobacterales</taxon>
        <taxon>Helicobacteraceae</taxon>
        <taxon>Helicobacter</taxon>
    </lineage>
</organism>
<evidence type="ECO:0000313" key="2">
    <source>
        <dbReference type="Proteomes" id="UP000256650"/>
    </source>
</evidence>
<dbReference type="Proteomes" id="UP000256650">
    <property type="component" value="Unassembled WGS sequence"/>
</dbReference>
<gene>
    <name evidence="1" type="ORF">CQA43_08820</name>
</gene>
<dbReference type="InterPro" id="IPR036868">
    <property type="entry name" value="TusA-like_sf"/>
</dbReference>
<proteinExistence type="predicted"/>
<dbReference type="AlphaFoldDB" id="A0A3D8IAN0"/>
<dbReference type="Pfam" id="PF16514">
    <property type="entry name" value="NADH-UOR_E"/>
    <property type="match status" value="1"/>
</dbReference>